<evidence type="ECO:0000256" key="2">
    <source>
        <dbReference type="ARBA" id="ARBA00012274"/>
    </source>
</evidence>
<accession>A0A410V7E8</accession>
<reference evidence="8 9" key="2">
    <citation type="submission" date="2018-06" db="EMBL/GenBank/DDBJ databases">
        <title>Comparative genomics of rhizobia nodulating Arachis hypogaea in China.</title>
        <authorList>
            <person name="Li Y."/>
        </authorList>
    </citation>
    <scope>NUCLEOTIDE SEQUENCE [LARGE SCALE GENOMIC DNA]</scope>
    <source>
        <strain evidence="8 9">CCBAU 51658</strain>
    </source>
</reference>
<dbReference type="InterPro" id="IPR024434">
    <property type="entry name" value="TSCPD_dom"/>
</dbReference>
<evidence type="ECO:0000256" key="1">
    <source>
        <dbReference type="ARBA" id="ARBA00007405"/>
    </source>
</evidence>
<comment type="catalytic activity">
    <reaction evidence="5">
        <text>a 2'-deoxyribonucleoside 5'-diphosphate + [thioredoxin]-disulfide + H2O = a ribonucleoside 5'-diphosphate + [thioredoxin]-dithiol</text>
        <dbReference type="Rhea" id="RHEA:23252"/>
        <dbReference type="Rhea" id="RHEA-COMP:10698"/>
        <dbReference type="Rhea" id="RHEA-COMP:10700"/>
        <dbReference type="ChEBI" id="CHEBI:15377"/>
        <dbReference type="ChEBI" id="CHEBI:29950"/>
        <dbReference type="ChEBI" id="CHEBI:50058"/>
        <dbReference type="ChEBI" id="CHEBI:57930"/>
        <dbReference type="ChEBI" id="CHEBI:73316"/>
        <dbReference type="EC" id="1.17.4.1"/>
    </reaction>
</comment>
<gene>
    <name evidence="7" type="ORF">GCM10010987_27820</name>
    <name evidence="8" type="ORF">XH86_19405</name>
</gene>
<evidence type="ECO:0000313" key="10">
    <source>
        <dbReference type="Proteomes" id="UP000625079"/>
    </source>
</evidence>
<name>A0A410V7E8_9BRAD</name>
<protein>
    <recommendedName>
        <fullName evidence="2">ribonucleoside-diphosphate reductase</fullName>
        <ecNumber evidence="2">1.17.4.1</ecNumber>
    </recommendedName>
</protein>
<evidence type="ECO:0000256" key="4">
    <source>
        <dbReference type="ARBA" id="ARBA00022741"/>
    </source>
</evidence>
<keyword evidence="4" id="KW-0547">Nucleotide-binding</keyword>
<feature type="domain" description="TSCPD" evidence="6">
    <location>
        <begin position="8"/>
        <end position="80"/>
    </location>
</feature>
<keyword evidence="3" id="KW-0237">DNA synthesis</keyword>
<dbReference type="Proteomes" id="UP000625079">
    <property type="component" value="Unassembled WGS sequence"/>
</dbReference>
<evidence type="ECO:0000313" key="7">
    <source>
        <dbReference type="EMBL" id="GGI24125.1"/>
    </source>
</evidence>
<reference evidence="7" key="1">
    <citation type="journal article" date="2014" name="Int. J. Syst. Evol. Microbiol.">
        <title>Complete genome sequence of Corynebacterium casei LMG S-19264T (=DSM 44701T), isolated from a smear-ripened cheese.</title>
        <authorList>
            <consortium name="US DOE Joint Genome Institute (JGI-PGF)"/>
            <person name="Walter F."/>
            <person name="Albersmeier A."/>
            <person name="Kalinowski J."/>
            <person name="Ruckert C."/>
        </authorList>
    </citation>
    <scope>NUCLEOTIDE SEQUENCE</scope>
    <source>
        <strain evidence="7">CGMCC 1.15034</strain>
    </source>
</reference>
<dbReference type="RefSeq" id="WP_128966247.1">
    <property type="nucleotide sequence ID" value="NZ_BMHC01000004.1"/>
</dbReference>
<keyword evidence="9" id="KW-1185">Reference proteome</keyword>
<dbReference type="GO" id="GO:0000166">
    <property type="term" value="F:nucleotide binding"/>
    <property type="evidence" value="ECO:0007669"/>
    <property type="project" value="UniProtKB-KW"/>
</dbReference>
<dbReference type="AlphaFoldDB" id="A0A410V7E8"/>
<evidence type="ECO:0000256" key="5">
    <source>
        <dbReference type="ARBA" id="ARBA00047754"/>
    </source>
</evidence>
<evidence type="ECO:0000259" key="6">
    <source>
        <dbReference type="Pfam" id="PF12637"/>
    </source>
</evidence>
<dbReference type="GO" id="GO:0071897">
    <property type="term" value="P:DNA biosynthetic process"/>
    <property type="evidence" value="ECO:0007669"/>
    <property type="project" value="UniProtKB-KW"/>
</dbReference>
<dbReference type="EC" id="1.17.4.1" evidence="2"/>
<evidence type="ECO:0000313" key="9">
    <source>
        <dbReference type="Proteomes" id="UP000593880"/>
    </source>
</evidence>
<organism evidence="7 10">
    <name type="scientific">Bradyrhizobium guangdongense</name>
    <dbReference type="NCBI Taxonomy" id="1325090"/>
    <lineage>
        <taxon>Bacteria</taxon>
        <taxon>Pseudomonadati</taxon>
        <taxon>Pseudomonadota</taxon>
        <taxon>Alphaproteobacteria</taxon>
        <taxon>Hyphomicrobiales</taxon>
        <taxon>Nitrobacteraceae</taxon>
        <taxon>Bradyrhizobium</taxon>
    </lineage>
</organism>
<dbReference type="GO" id="GO:0004748">
    <property type="term" value="F:ribonucleoside-diphosphate reductase activity, thioredoxin disulfide as acceptor"/>
    <property type="evidence" value="ECO:0007669"/>
    <property type="project" value="UniProtKB-EC"/>
</dbReference>
<dbReference type="OrthoDB" id="8020873at2"/>
<reference evidence="7" key="3">
    <citation type="submission" date="2022-12" db="EMBL/GenBank/DDBJ databases">
        <authorList>
            <person name="Sun Q."/>
            <person name="Zhou Y."/>
        </authorList>
    </citation>
    <scope>NUCLEOTIDE SEQUENCE</scope>
    <source>
        <strain evidence="7">CGMCC 1.15034</strain>
    </source>
</reference>
<evidence type="ECO:0000256" key="3">
    <source>
        <dbReference type="ARBA" id="ARBA00022634"/>
    </source>
</evidence>
<dbReference type="EMBL" id="CP030057">
    <property type="protein sequence ID" value="QOZ60645.1"/>
    <property type="molecule type" value="Genomic_DNA"/>
</dbReference>
<comment type="similarity">
    <text evidence="1">Belongs to the ribonucleoside diphosphate reductase class-2 family.</text>
</comment>
<dbReference type="Proteomes" id="UP000593880">
    <property type="component" value="Chromosome"/>
</dbReference>
<proteinExistence type="inferred from homology"/>
<dbReference type="Pfam" id="PF12637">
    <property type="entry name" value="TSCPD"/>
    <property type="match status" value="1"/>
</dbReference>
<sequence length="104" mass="11427">MSREHLPNRRQNQTLEFERDGIGIRLTLGFRENGEIGELFLNSGRSDSMLDVLLSDAAIIASLALQFGVPLRQIVHAIKRDHLGVASSPIGAALDRICPPEVPK</sequence>
<evidence type="ECO:0000313" key="8">
    <source>
        <dbReference type="EMBL" id="QOZ60645.1"/>
    </source>
</evidence>
<dbReference type="EMBL" id="BMHC01000004">
    <property type="protein sequence ID" value="GGI24125.1"/>
    <property type="molecule type" value="Genomic_DNA"/>
</dbReference>